<evidence type="ECO:0000256" key="1">
    <source>
        <dbReference type="SAM" id="MobiDB-lite"/>
    </source>
</evidence>
<dbReference type="KEGG" id="ebi:EbC_22940"/>
<name>D8MSL8_ERWBE</name>
<feature type="region of interest" description="Disordered" evidence="1">
    <location>
        <begin position="50"/>
        <end position="92"/>
    </location>
</feature>
<feature type="compositionally biased region" description="Polar residues" evidence="1">
    <location>
        <begin position="83"/>
        <end position="92"/>
    </location>
</feature>
<protein>
    <submittedName>
        <fullName evidence="2">Uncharacterized protein</fullName>
    </submittedName>
</protein>
<feature type="compositionally biased region" description="Polar residues" evidence="1">
    <location>
        <begin position="59"/>
        <end position="72"/>
    </location>
</feature>
<dbReference type="HOGENOM" id="CLU_2408740_0_0_6"/>
<dbReference type="STRING" id="634500.EbC_22940"/>
<dbReference type="eggNOG" id="ENOG502ZDI5">
    <property type="taxonomic scope" value="Bacteria"/>
</dbReference>
<evidence type="ECO:0000313" key="3">
    <source>
        <dbReference type="Proteomes" id="UP000008793"/>
    </source>
</evidence>
<reference evidence="2 3" key="1">
    <citation type="journal article" date="2010" name="BMC Genomics">
        <title>Genome comparison of the epiphytic bacteria Erwinia billingiae and E. tasmaniensis with the pear pathogen E. pyrifoliae.</title>
        <authorList>
            <person name="Kube M."/>
            <person name="Migdoll A.M."/>
            <person name="Gehring I."/>
            <person name="Heitmann K."/>
            <person name="Mayer Y."/>
            <person name="Kuhl H."/>
            <person name="Knaust F."/>
            <person name="Geider K."/>
            <person name="Reinhardt R."/>
        </authorList>
    </citation>
    <scope>NUCLEOTIDE SEQUENCE [LARGE SCALE GENOMIC DNA]</scope>
    <source>
        <strain evidence="2 3">Eb661</strain>
    </source>
</reference>
<feature type="compositionally biased region" description="Basic and acidic residues" evidence="1">
    <location>
        <begin position="73"/>
        <end position="82"/>
    </location>
</feature>
<proteinExistence type="predicted"/>
<dbReference type="Proteomes" id="UP000008793">
    <property type="component" value="Chromosome"/>
</dbReference>
<gene>
    <name evidence="2" type="ordered locus">EbC_22940</name>
</gene>
<dbReference type="EMBL" id="FP236843">
    <property type="protein sequence ID" value="CAX59825.1"/>
    <property type="molecule type" value="Genomic_DNA"/>
</dbReference>
<keyword evidence="3" id="KW-1185">Reference proteome</keyword>
<dbReference type="AlphaFoldDB" id="D8MSL8"/>
<evidence type="ECO:0000313" key="2">
    <source>
        <dbReference type="EMBL" id="CAX59825.1"/>
    </source>
</evidence>
<sequence length="92" mass="10156">MLGEAAMSLIFSRQEISPAALLHQLQVMAVDEDDDDRLLQIAQTRKWLVTQKNHHAGTPSKNAVTASDSQNDPESRGADNRPRSSQSDEAEK</sequence>
<accession>D8MSL8</accession>
<organism evidence="3">
    <name type="scientific">Erwinia billingiae (strain Eb661)</name>
    <dbReference type="NCBI Taxonomy" id="634500"/>
    <lineage>
        <taxon>Bacteria</taxon>
        <taxon>Pseudomonadati</taxon>
        <taxon>Pseudomonadota</taxon>
        <taxon>Gammaproteobacteria</taxon>
        <taxon>Enterobacterales</taxon>
        <taxon>Erwiniaceae</taxon>
        <taxon>Erwinia</taxon>
    </lineage>
</organism>